<comment type="caution">
    <text evidence="3">The sequence shown here is derived from an EMBL/GenBank/DDBJ whole genome shotgun (WGS) entry which is preliminary data.</text>
</comment>
<keyword evidence="1" id="KW-0812">Transmembrane</keyword>
<gene>
    <name evidence="3" type="ORF">E0486_02885</name>
</gene>
<dbReference type="InterPro" id="IPR000917">
    <property type="entry name" value="Sulfatase_N"/>
</dbReference>
<feature type="transmembrane region" description="Helical" evidence="1">
    <location>
        <begin position="123"/>
        <end position="143"/>
    </location>
</feature>
<keyword evidence="1" id="KW-1133">Transmembrane helix</keyword>
<dbReference type="SUPFAM" id="SSF53649">
    <property type="entry name" value="Alkaline phosphatase-like"/>
    <property type="match status" value="1"/>
</dbReference>
<feature type="transmembrane region" description="Helical" evidence="1">
    <location>
        <begin position="34"/>
        <end position="55"/>
    </location>
</feature>
<keyword evidence="4" id="KW-1185">Reference proteome</keyword>
<feature type="domain" description="Sulfatase N-terminal" evidence="2">
    <location>
        <begin position="319"/>
        <end position="419"/>
    </location>
</feature>
<evidence type="ECO:0000313" key="3">
    <source>
        <dbReference type="EMBL" id="TCZ74585.1"/>
    </source>
</evidence>
<accession>A0A4R4E9U4</accession>
<keyword evidence="1" id="KW-0472">Membrane</keyword>
<dbReference type="AlphaFoldDB" id="A0A4R4E9U4"/>
<protein>
    <recommendedName>
        <fullName evidence="2">Sulfatase N-terminal domain-containing protein</fullName>
    </recommendedName>
</protein>
<name>A0A4R4E9U4_9BACT</name>
<dbReference type="OrthoDB" id="681113at2"/>
<dbReference type="InterPro" id="IPR017850">
    <property type="entry name" value="Alkaline_phosphatase_core_sf"/>
</dbReference>
<sequence>MTRRVSPLAPVVVFGLPLFFVGHGFAQYFRFVPALSAAGLLLKYELAAALLWALFSWRLGAIRGALAATATLAFYFFFGAFRDALGSTFLSRYSLQLPLWLGAWLLLLWWLRRRGGRSGLRYLALLLGVLLLVDAVSIARQALRKPELAAMPTPTVGGRPDVYFLLLDGYAGLDQLQADFGFDNGPFLDSLRSLGFKVQPHSRSNYEDTPFSMASLFQMDYLGLERYNYTDAHLNYCYERIYDNPVLRRFRSAGYRVFNHSIFDLKGAPAPIENTLLVSGASLISSGTLGARVYRDLYANLLMTRFPQSAANRRFQLRALELNEDIARRTLDVAAQRTAEPRFVYTHFEMPHAPYYYKANGTLNPLSTMPGSLDRKDLYLGYLQYCNRYILRFIRSLQARSARPPVILLLSDHGFRYVPDYRYHHSSLAAISIPGSNYAGYTDTVSHVNQFPLLFHHLFGDSLVLKPHRSY</sequence>
<feature type="transmembrane region" description="Helical" evidence="1">
    <location>
        <begin position="93"/>
        <end position="111"/>
    </location>
</feature>
<dbReference type="RefSeq" id="WP_131850630.1">
    <property type="nucleotide sequence ID" value="NZ_SKFH01000002.1"/>
</dbReference>
<reference evidence="3 4" key="1">
    <citation type="submission" date="2019-03" db="EMBL/GenBank/DDBJ databases">
        <authorList>
            <person name="Kim M.K.M."/>
        </authorList>
    </citation>
    <scope>NUCLEOTIDE SEQUENCE [LARGE SCALE GENOMIC DNA]</scope>
    <source>
        <strain evidence="3 4">17J68-15</strain>
    </source>
</reference>
<evidence type="ECO:0000256" key="1">
    <source>
        <dbReference type="SAM" id="Phobius"/>
    </source>
</evidence>
<proteinExistence type="predicted"/>
<feature type="transmembrane region" description="Helical" evidence="1">
    <location>
        <begin position="62"/>
        <end position="81"/>
    </location>
</feature>
<evidence type="ECO:0000259" key="2">
    <source>
        <dbReference type="Pfam" id="PF00884"/>
    </source>
</evidence>
<dbReference type="Gene3D" id="3.40.720.10">
    <property type="entry name" value="Alkaline Phosphatase, subunit A"/>
    <property type="match status" value="1"/>
</dbReference>
<dbReference type="EMBL" id="SKFH01000002">
    <property type="protein sequence ID" value="TCZ74585.1"/>
    <property type="molecule type" value="Genomic_DNA"/>
</dbReference>
<organism evidence="3 4">
    <name type="scientific">Flaviaesturariibacter aridisoli</name>
    <dbReference type="NCBI Taxonomy" id="2545761"/>
    <lineage>
        <taxon>Bacteria</taxon>
        <taxon>Pseudomonadati</taxon>
        <taxon>Bacteroidota</taxon>
        <taxon>Chitinophagia</taxon>
        <taxon>Chitinophagales</taxon>
        <taxon>Chitinophagaceae</taxon>
        <taxon>Flaviaestuariibacter</taxon>
    </lineage>
</organism>
<dbReference type="Proteomes" id="UP000295164">
    <property type="component" value="Unassembled WGS sequence"/>
</dbReference>
<evidence type="ECO:0000313" key="4">
    <source>
        <dbReference type="Proteomes" id="UP000295164"/>
    </source>
</evidence>
<dbReference type="Pfam" id="PF00884">
    <property type="entry name" value="Sulfatase"/>
    <property type="match status" value="1"/>
</dbReference>